<dbReference type="Pfam" id="PF00300">
    <property type="entry name" value="His_Phos_1"/>
    <property type="match status" value="1"/>
</dbReference>
<sequence>MELLLVRHALPVRVDNRDTGDEADPVLSDLGWRQSRAVADWLVGALPGGPSAEPIDAVYASTRARARQTAEPLAERLGQELRIEPGLDEYDYGEPEYVPIEELKEAGDPRWHELVSEDAIPAPEAFMAQVVTGVDRIIAAHPGQRVVAFCHGGTICAYMAHLLGLDRILFFEAAYTSVNRVLAASTGERSLGSLNETAHLRVAGVPTYLPGG</sequence>
<dbReference type="SMART" id="SM00855">
    <property type="entry name" value="PGAM"/>
    <property type="match status" value="1"/>
</dbReference>
<dbReference type="CDD" id="cd07067">
    <property type="entry name" value="HP_PGM_like"/>
    <property type="match status" value="1"/>
</dbReference>
<evidence type="ECO:0008006" key="2">
    <source>
        <dbReference type="Google" id="ProtNLM"/>
    </source>
</evidence>
<dbReference type="Gene3D" id="3.40.50.1240">
    <property type="entry name" value="Phosphoglycerate mutase-like"/>
    <property type="match status" value="1"/>
</dbReference>
<dbReference type="InterPro" id="IPR029033">
    <property type="entry name" value="His_PPase_superfam"/>
</dbReference>
<dbReference type="EMBL" id="UINC01002155">
    <property type="protein sequence ID" value="SUZ93538.1"/>
    <property type="molecule type" value="Genomic_DNA"/>
</dbReference>
<dbReference type="PANTHER" id="PTHR48100">
    <property type="entry name" value="BROAD-SPECIFICITY PHOSPHATASE YOR283W-RELATED"/>
    <property type="match status" value="1"/>
</dbReference>
<reference evidence="1" key="1">
    <citation type="submission" date="2018-05" db="EMBL/GenBank/DDBJ databases">
        <authorList>
            <person name="Lanie J.A."/>
            <person name="Ng W.-L."/>
            <person name="Kazmierczak K.M."/>
            <person name="Andrzejewski T.M."/>
            <person name="Davidsen T.M."/>
            <person name="Wayne K.J."/>
            <person name="Tettelin H."/>
            <person name="Glass J.I."/>
            <person name="Rusch D."/>
            <person name="Podicherti R."/>
            <person name="Tsui H.-C.T."/>
            <person name="Winkler M.E."/>
        </authorList>
    </citation>
    <scope>NUCLEOTIDE SEQUENCE</scope>
</reference>
<dbReference type="SUPFAM" id="SSF53254">
    <property type="entry name" value="Phosphoglycerate mutase-like"/>
    <property type="match status" value="1"/>
</dbReference>
<evidence type="ECO:0000313" key="1">
    <source>
        <dbReference type="EMBL" id="SUZ93538.1"/>
    </source>
</evidence>
<proteinExistence type="predicted"/>
<dbReference type="GO" id="GO:0005737">
    <property type="term" value="C:cytoplasm"/>
    <property type="evidence" value="ECO:0007669"/>
    <property type="project" value="TreeGrafter"/>
</dbReference>
<gene>
    <name evidence="1" type="ORF">METZ01_LOCUS46392</name>
</gene>
<dbReference type="InterPro" id="IPR050275">
    <property type="entry name" value="PGM_Phosphatase"/>
</dbReference>
<dbReference type="InterPro" id="IPR013078">
    <property type="entry name" value="His_Pase_superF_clade-1"/>
</dbReference>
<name>A0A381RRC7_9ZZZZ</name>
<dbReference type="GO" id="GO:0016791">
    <property type="term" value="F:phosphatase activity"/>
    <property type="evidence" value="ECO:0007669"/>
    <property type="project" value="TreeGrafter"/>
</dbReference>
<organism evidence="1">
    <name type="scientific">marine metagenome</name>
    <dbReference type="NCBI Taxonomy" id="408172"/>
    <lineage>
        <taxon>unclassified sequences</taxon>
        <taxon>metagenomes</taxon>
        <taxon>ecological metagenomes</taxon>
    </lineage>
</organism>
<dbReference type="AlphaFoldDB" id="A0A381RRC7"/>
<dbReference type="PANTHER" id="PTHR48100:SF1">
    <property type="entry name" value="HISTIDINE PHOSPHATASE FAMILY PROTEIN-RELATED"/>
    <property type="match status" value="1"/>
</dbReference>
<accession>A0A381RRC7</accession>
<protein>
    <recommendedName>
        <fullName evidence="2">Histidine phosphatase family protein</fullName>
    </recommendedName>
</protein>